<dbReference type="GO" id="GO:0016887">
    <property type="term" value="F:ATP hydrolysis activity"/>
    <property type="evidence" value="ECO:0007669"/>
    <property type="project" value="InterPro"/>
</dbReference>
<dbReference type="GO" id="GO:0098796">
    <property type="term" value="C:membrane protein complex"/>
    <property type="evidence" value="ECO:0007669"/>
    <property type="project" value="UniProtKB-ARBA"/>
</dbReference>
<keyword evidence="6" id="KW-0449">Lipoprotein</keyword>
<dbReference type="InterPro" id="IPR017911">
    <property type="entry name" value="MacB-like_ATP-bd"/>
</dbReference>
<proteinExistence type="inferred from homology"/>
<organism evidence="6 7">
    <name type="scientific">Nitrolancea hollandica Lb</name>
    <dbReference type="NCBI Taxonomy" id="1129897"/>
    <lineage>
        <taxon>Bacteria</taxon>
        <taxon>Pseudomonadati</taxon>
        <taxon>Thermomicrobiota</taxon>
        <taxon>Thermomicrobia</taxon>
        <taxon>Sphaerobacterales</taxon>
        <taxon>Sphaerobacterineae</taxon>
        <taxon>Sphaerobacteraceae</taxon>
        <taxon>Nitrolancea</taxon>
    </lineage>
</organism>
<name>I4EHP7_9BACT</name>
<dbReference type="EC" id="3.6.3.-" evidence="6"/>
<dbReference type="InterPro" id="IPR027417">
    <property type="entry name" value="P-loop_NTPase"/>
</dbReference>
<dbReference type="RefSeq" id="WP_008478200.1">
    <property type="nucleotide sequence ID" value="NZ_CAGS01000248.1"/>
</dbReference>
<dbReference type="PANTHER" id="PTHR24220:SF86">
    <property type="entry name" value="ABC TRANSPORTER ABCH.1"/>
    <property type="match status" value="1"/>
</dbReference>
<dbReference type="PANTHER" id="PTHR24220">
    <property type="entry name" value="IMPORT ATP-BINDING PROTEIN"/>
    <property type="match status" value="1"/>
</dbReference>
<dbReference type="Proteomes" id="UP000004221">
    <property type="component" value="Unassembled WGS sequence"/>
</dbReference>
<dbReference type="CDD" id="cd03255">
    <property type="entry name" value="ABC_MJ0796_LolCDE_FtsE"/>
    <property type="match status" value="1"/>
</dbReference>
<keyword evidence="3 6" id="KW-0067">ATP-binding</keyword>
<keyword evidence="2" id="KW-0547">Nucleotide-binding</keyword>
<dbReference type="InterPro" id="IPR003593">
    <property type="entry name" value="AAA+_ATPase"/>
</dbReference>
<dbReference type="AlphaFoldDB" id="I4EHP7"/>
<dbReference type="InterPro" id="IPR015854">
    <property type="entry name" value="ABC_transpr_LolD-like"/>
</dbReference>
<dbReference type="Gene3D" id="3.40.50.300">
    <property type="entry name" value="P-loop containing nucleotide triphosphate hydrolases"/>
    <property type="match status" value="1"/>
</dbReference>
<comment type="caution">
    <text evidence="6">The sequence shown here is derived from an EMBL/GenBank/DDBJ whole genome shotgun (WGS) entry which is preliminary data.</text>
</comment>
<reference evidence="6 7" key="1">
    <citation type="journal article" date="2012" name="ISME J.">
        <title>Nitrification expanded: discovery, physiology and genomics of a nitrite-oxidizing bacterium from the phylum Chloroflexi.</title>
        <authorList>
            <person name="Sorokin D.Y."/>
            <person name="Lucker S."/>
            <person name="Vejmelkova D."/>
            <person name="Kostrikina N.A."/>
            <person name="Kleerebezem R."/>
            <person name="Rijpstra W.I."/>
            <person name="Damste J.S."/>
            <person name="Le Paslier D."/>
            <person name="Muyzer G."/>
            <person name="Wagner M."/>
            <person name="van Loosdrecht M.C."/>
            <person name="Daims H."/>
        </authorList>
    </citation>
    <scope>NUCLEOTIDE SEQUENCE [LARGE SCALE GENOMIC DNA]</scope>
    <source>
        <strain evidence="7">none</strain>
    </source>
</reference>
<evidence type="ECO:0000256" key="1">
    <source>
        <dbReference type="ARBA" id="ARBA00022448"/>
    </source>
</evidence>
<keyword evidence="6" id="KW-0378">Hydrolase</keyword>
<dbReference type="PROSITE" id="PS00211">
    <property type="entry name" value="ABC_TRANSPORTER_1"/>
    <property type="match status" value="1"/>
</dbReference>
<evidence type="ECO:0000259" key="5">
    <source>
        <dbReference type="PROSITE" id="PS50893"/>
    </source>
</evidence>
<protein>
    <submittedName>
        <fullName evidence="6">Lipoprotein-releasing system ATP-binding protein LolD</fullName>
        <ecNumber evidence="6">3.6.3.-</ecNumber>
    </submittedName>
</protein>
<dbReference type="GO" id="GO:0005524">
    <property type="term" value="F:ATP binding"/>
    <property type="evidence" value="ECO:0007669"/>
    <property type="project" value="UniProtKB-KW"/>
</dbReference>
<feature type="domain" description="ABC transporter" evidence="5">
    <location>
        <begin position="22"/>
        <end position="247"/>
    </location>
</feature>
<gene>
    <name evidence="6" type="primary">lolD</name>
    <name evidence="6" type="ORF">NITHO_3210017</name>
</gene>
<evidence type="ECO:0000256" key="2">
    <source>
        <dbReference type="ARBA" id="ARBA00022741"/>
    </source>
</evidence>
<evidence type="ECO:0000313" key="6">
    <source>
        <dbReference type="EMBL" id="CCF84209.1"/>
    </source>
</evidence>
<keyword evidence="7" id="KW-1185">Reference proteome</keyword>
<dbReference type="GO" id="GO:0022857">
    <property type="term" value="F:transmembrane transporter activity"/>
    <property type="evidence" value="ECO:0007669"/>
    <property type="project" value="TreeGrafter"/>
</dbReference>
<dbReference type="EMBL" id="CAGS01000248">
    <property type="protein sequence ID" value="CCF84209.1"/>
    <property type="molecule type" value="Genomic_DNA"/>
</dbReference>
<dbReference type="FunFam" id="3.40.50.300:FF:000032">
    <property type="entry name" value="Export ABC transporter ATP-binding protein"/>
    <property type="match status" value="1"/>
</dbReference>
<accession>I4EHP7</accession>
<evidence type="ECO:0000256" key="3">
    <source>
        <dbReference type="ARBA" id="ARBA00022840"/>
    </source>
</evidence>
<dbReference type="SMART" id="SM00382">
    <property type="entry name" value="AAA"/>
    <property type="match status" value="1"/>
</dbReference>
<dbReference type="GO" id="GO:0005886">
    <property type="term" value="C:plasma membrane"/>
    <property type="evidence" value="ECO:0007669"/>
    <property type="project" value="TreeGrafter"/>
</dbReference>
<evidence type="ECO:0000256" key="4">
    <source>
        <dbReference type="ARBA" id="ARBA00038388"/>
    </source>
</evidence>
<keyword evidence="1" id="KW-0813">Transport</keyword>
<dbReference type="PROSITE" id="PS50893">
    <property type="entry name" value="ABC_TRANSPORTER_2"/>
    <property type="match status" value="1"/>
</dbReference>
<evidence type="ECO:0000313" key="7">
    <source>
        <dbReference type="Proteomes" id="UP000004221"/>
    </source>
</evidence>
<dbReference type="SUPFAM" id="SSF52540">
    <property type="entry name" value="P-loop containing nucleoside triphosphate hydrolases"/>
    <property type="match status" value="1"/>
</dbReference>
<sequence length="247" mass="26748">MTFTIRGDHPDGLGDTAAETIIEAIAVEKTYDTGRVRVPALRGVDFTVRRGEMVAIMGPSGCGKTTLLNCLSGLDTIDSGTIRIAGTDLSTLSDNARTTFRAREMGFVFQFYNLLPVLSAVENVELPLLVSGIKPKLARRRALAVLEQVGLSSWTGHKPAELSGGQRQRVTIARALANEPAIVWADEPTGDLDSQTADEVMGLMRDLNQSNRQTFVVVTHDPRIGAMCDRIIHMQDGRIVSDARTAA</sequence>
<comment type="similarity">
    <text evidence="4">Belongs to the ABC transporter superfamily. Macrolide exporter (TC 3.A.1.122) family.</text>
</comment>
<dbReference type="InterPro" id="IPR003439">
    <property type="entry name" value="ABC_transporter-like_ATP-bd"/>
</dbReference>
<dbReference type="OrthoDB" id="9804270at2"/>
<dbReference type="InterPro" id="IPR017871">
    <property type="entry name" value="ABC_transporter-like_CS"/>
</dbReference>
<dbReference type="Pfam" id="PF00005">
    <property type="entry name" value="ABC_tran"/>
    <property type="match status" value="1"/>
</dbReference>